<sequence>MFTTVRIRLLAVTCGALFMAMLDNLVLSVALPTIQQSLQASFTDLQWIMNAYMFAFAVLLIPFSMMGDRFGRKRVFLIGLLVFTVGSALCALSGSPLQLILSRAIQGIGGAAIVPLSLTLVNLAFPKNKRAAALGIWSGVSGLGLSIGPLVGGLIVEGLSWSLIFWLNVPVGLLSFVLGLFWLEESKGEQKPINFPGVALLVIGLLGIVYGLEEGSNAGWGAQGTLLPLVAGGILLVLFYFWERKRPVPYIRFELFRSSKYTAYVLGGFWMLAGIFGAIFLLSLFLQQAQGYSALEAGIRMMAWTTCSMIAAPLSGMAVTRLGARNVLIVGFLMQTLALVGFAWLIAAQGTGFPFVQSAPLLMLAGTGMGLSFTPLAHGVLSSVSDSSVGEASGVSNASRELGGVFGIALVGIFFNADPAIATPADYSEHIVPVLQMCAGMLGLGLIILFFGTRERVGRKAGVRTAGTRG</sequence>
<evidence type="ECO:0000256" key="3">
    <source>
        <dbReference type="ARBA" id="ARBA00022475"/>
    </source>
</evidence>
<evidence type="ECO:0000256" key="6">
    <source>
        <dbReference type="ARBA" id="ARBA00023136"/>
    </source>
</evidence>
<feature type="transmembrane region" description="Helical" evidence="7">
    <location>
        <begin position="263"/>
        <end position="286"/>
    </location>
</feature>
<keyword evidence="10" id="KW-1185">Reference proteome</keyword>
<keyword evidence="4 7" id="KW-0812">Transmembrane</keyword>
<dbReference type="Pfam" id="PF07690">
    <property type="entry name" value="MFS_1"/>
    <property type="match status" value="1"/>
</dbReference>
<evidence type="ECO:0000256" key="5">
    <source>
        <dbReference type="ARBA" id="ARBA00022989"/>
    </source>
</evidence>
<organism evidence="9 10">
    <name type="scientific">Pseudogracilibacillus auburnensis</name>
    <dbReference type="NCBI Taxonomy" id="1494959"/>
    <lineage>
        <taxon>Bacteria</taxon>
        <taxon>Bacillati</taxon>
        <taxon>Bacillota</taxon>
        <taxon>Bacilli</taxon>
        <taxon>Bacillales</taxon>
        <taxon>Bacillaceae</taxon>
        <taxon>Pseudogracilibacillus</taxon>
    </lineage>
</organism>
<dbReference type="PRINTS" id="PR01036">
    <property type="entry name" value="TCRTETB"/>
</dbReference>
<reference evidence="9 10" key="1">
    <citation type="submission" date="2018-05" db="EMBL/GenBank/DDBJ databases">
        <title>Genomic Encyclopedia of Type Strains, Phase IV (KMG-IV): sequencing the most valuable type-strain genomes for metagenomic binning, comparative biology and taxonomic classification.</title>
        <authorList>
            <person name="Goeker M."/>
        </authorList>
    </citation>
    <scope>NUCLEOTIDE SEQUENCE [LARGE SCALE GENOMIC DNA]</scope>
    <source>
        <strain evidence="9 10">DSM 28556</strain>
    </source>
</reference>
<feature type="transmembrane region" description="Helical" evidence="7">
    <location>
        <begin position="218"/>
        <end position="242"/>
    </location>
</feature>
<feature type="domain" description="Major facilitator superfamily (MFS) profile" evidence="8">
    <location>
        <begin position="9"/>
        <end position="457"/>
    </location>
</feature>
<dbReference type="GO" id="GO:0022857">
    <property type="term" value="F:transmembrane transporter activity"/>
    <property type="evidence" value="ECO:0007669"/>
    <property type="project" value="InterPro"/>
</dbReference>
<feature type="transmembrane region" description="Helical" evidence="7">
    <location>
        <begin position="195"/>
        <end position="212"/>
    </location>
</feature>
<gene>
    <name evidence="9" type="ORF">DFR56_101483</name>
</gene>
<dbReference type="CDD" id="cd17321">
    <property type="entry name" value="MFS_MMR_MDR_like"/>
    <property type="match status" value="1"/>
</dbReference>
<evidence type="ECO:0000259" key="8">
    <source>
        <dbReference type="PROSITE" id="PS50850"/>
    </source>
</evidence>
<name>A0A2V3WC03_9BACI</name>
<dbReference type="SUPFAM" id="SSF103473">
    <property type="entry name" value="MFS general substrate transporter"/>
    <property type="match status" value="1"/>
</dbReference>
<feature type="transmembrane region" description="Helical" evidence="7">
    <location>
        <begin position="359"/>
        <end position="381"/>
    </location>
</feature>
<keyword evidence="2" id="KW-0813">Transport</keyword>
<evidence type="ECO:0000256" key="4">
    <source>
        <dbReference type="ARBA" id="ARBA00022692"/>
    </source>
</evidence>
<feature type="transmembrane region" description="Helical" evidence="7">
    <location>
        <begin position="327"/>
        <end position="347"/>
    </location>
</feature>
<dbReference type="NCBIfam" id="TIGR00711">
    <property type="entry name" value="efflux_EmrB"/>
    <property type="match status" value="1"/>
</dbReference>
<feature type="transmembrane region" description="Helical" evidence="7">
    <location>
        <begin position="434"/>
        <end position="452"/>
    </location>
</feature>
<feature type="transmembrane region" description="Helical" evidence="7">
    <location>
        <begin position="100"/>
        <end position="125"/>
    </location>
</feature>
<keyword evidence="5 7" id="KW-1133">Transmembrane helix</keyword>
<accession>A0A2V3WC03</accession>
<feature type="transmembrane region" description="Helical" evidence="7">
    <location>
        <begin position="402"/>
        <end position="422"/>
    </location>
</feature>
<evidence type="ECO:0000313" key="10">
    <source>
        <dbReference type="Proteomes" id="UP000247978"/>
    </source>
</evidence>
<evidence type="ECO:0000256" key="1">
    <source>
        <dbReference type="ARBA" id="ARBA00004651"/>
    </source>
</evidence>
<feature type="transmembrane region" description="Helical" evidence="7">
    <location>
        <begin position="163"/>
        <end position="183"/>
    </location>
</feature>
<dbReference type="OrthoDB" id="2321349at2"/>
<proteinExistence type="predicted"/>
<dbReference type="Gene3D" id="1.20.1250.20">
    <property type="entry name" value="MFS general substrate transporter like domains"/>
    <property type="match status" value="1"/>
</dbReference>
<dbReference type="Proteomes" id="UP000247978">
    <property type="component" value="Unassembled WGS sequence"/>
</dbReference>
<dbReference type="PROSITE" id="PS50850">
    <property type="entry name" value="MFS"/>
    <property type="match status" value="1"/>
</dbReference>
<dbReference type="Gene3D" id="1.20.1720.10">
    <property type="entry name" value="Multidrug resistance protein D"/>
    <property type="match status" value="1"/>
</dbReference>
<evidence type="ECO:0000256" key="7">
    <source>
        <dbReference type="SAM" id="Phobius"/>
    </source>
</evidence>
<feature type="transmembrane region" description="Helical" evidence="7">
    <location>
        <begin position="75"/>
        <end position="94"/>
    </location>
</feature>
<comment type="subcellular location">
    <subcellularLocation>
        <location evidence="1">Cell membrane</location>
        <topology evidence="1">Multi-pass membrane protein</topology>
    </subcellularLocation>
</comment>
<dbReference type="InterPro" id="IPR020846">
    <property type="entry name" value="MFS_dom"/>
</dbReference>
<dbReference type="RefSeq" id="WP_158525468.1">
    <property type="nucleotide sequence ID" value="NZ_QJJQ01000001.1"/>
</dbReference>
<keyword evidence="3" id="KW-1003">Cell membrane</keyword>
<dbReference type="AlphaFoldDB" id="A0A2V3WC03"/>
<dbReference type="InterPro" id="IPR036259">
    <property type="entry name" value="MFS_trans_sf"/>
</dbReference>
<feature type="transmembrane region" description="Helical" evidence="7">
    <location>
        <begin position="44"/>
        <end position="63"/>
    </location>
</feature>
<evidence type="ECO:0000313" key="9">
    <source>
        <dbReference type="EMBL" id="PXW90571.1"/>
    </source>
</evidence>
<dbReference type="PANTHER" id="PTHR42718">
    <property type="entry name" value="MAJOR FACILITATOR SUPERFAMILY MULTIDRUG TRANSPORTER MFSC"/>
    <property type="match status" value="1"/>
</dbReference>
<dbReference type="InterPro" id="IPR004638">
    <property type="entry name" value="EmrB-like"/>
</dbReference>
<comment type="caution">
    <text evidence="9">The sequence shown here is derived from an EMBL/GenBank/DDBJ whole genome shotgun (WGS) entry which is preliminary data.</text>
</comment>
<dbReference type="PANTHER" id="PTHR42718:SF42">
    <property type="entry name" value="EXPORT PROTEIN"/>
    <property type="match status" value="1"/>
</dbReference>
<dbReference type="InterPro" id="IPR011701">
    <property type="entry name" value="MFS"/>
</dbReference>
<dbReference type="GO" id="GO:0005886">
    <property type="term" value="C:plasma membrane"/>
    <property type="evidence" value="ECO:0007669"/>
    <property type="project" value="UniProtKB-SubCell"/>
</dbReference>
<feature type="transmembrane region" description="Helical" evidence="7">
    <location>
        <begin position="298"/>
        <end position="320"/>
    </location>
</feature>
<feature type="transmembrane region" description="Helical" evidence="7">
    <location>
        <begin position="132"/>
        <end position="151"/>
    </location>
</feature>
<keyword evidence="6 7" id="KW-0472">Membrane</keyword>
<dbReference type="EMBL" id="QJJQ01000001">
    <property type="protein sequence ID" value="PXW90571.1"/>
    <property type="molecule type" value="Genomic_DNA"/>
</dbReference>
<evidence type="ECO:0000256" key="2">
    <source>
        <dbReference type="ARBA" id="ARBA00022448"/>
    </source>
</evidence>
<protein>
    <submittedName>
        <fullName evidence="9">EmrB/QacA subfamily drug resistance transporter</fullName>
    </submittedName>
</protein>